<keyword evidence="5" id="KW-1185">Reference proteome</keyword>
<dbReference type="InterPro" id="IPR051147">
    <property type="entry name" value="CFAP_domain-containing"/>
</dbReference>
<organism evidence="4 5">
    <name type="scientific">Albugo candida</name>
    <dbReference type="NCBI Taxonomy" id="65357"/>
    <lineage>
        <taxon>Eukaryota</taxon>
        <taxon>Sar</taxon>
        <taxon>Stramenopiles</taxon>
        <taxon>Oomycota</taxon>
        <taxon>Peronosporomycetes</taxon>
        <taxon>Albuginales</taxon>
        <taxon>Albuginaceae</taxon>
        <taxon>Albugo</taxon>
    </lineage>
</organism>
<sequence length="330" mass="39342">MSENQQEDEYEEIKKNVFITETKVPNVPILRHEIKKLFPVVSGASQISQSTLLMKKRKELREIDDALEFMKEDYAQRMEACYAKEQELSRKQLEMKEQIQKFDKFIKENESKCLKAEARYKSERRSFELNEVKRKQLKAQLEKDLAEKETLQKQRDQLLRYKVYLEATVEFSDGEYEEIGDMLNRHAILVDTKNHLAERIYAAETETEQLRLNIRALQMELQNLTLNRNSEIHRLQQKLEYLRSEVSRLDLDLLRSDKSANNRNRELGEITMTVTNLFDRCRHNLDAKLPVLREEKVETAKYLERLLQFIATRITDLDYIAIKYTEVQVR</sequence>
<evidence type="ECO:0000313" key="5">
    <source>
        <dbReference type="Proteomes" id="UP000053237"/>
    </source>
</evidence>
<dbReference type="Pfam" id="PF13863">
    <property type="entry name" value="DUF4200"/>
    <property type="match status" value="1"/>
</dbReference>
<name>A0A024GPZ7_9STRA</name>
<dbReference type="PANTHER" id="PTHR21683:SF2">
    <property type="entry name" value="COILED-COIL DOMAIN-CONTAINING PROTEIN 42 LIKE-2-LIKE"/>
    <property type="match status" value="1"/>
</dbReference>
<dbReference type="EMBL" id="CAIX01000249">
    <property type="protein sequence ID" value="CCI48815.1"/>
    <property type="molecule type" value="Genomic_DNA"/>
</dbReference>
<accession>A0A024GPZ7</accession>
<evidence type="ECO:0000313" key="4">
    <source>
        <dbReference type="EMBL" id="CCI48815.1"/>
    </source>
</evidence>
<gene>
    <name evidence="4" type="ORF">BN9_100140</name>
</gene>
<evidence type="ECO:0000256" key="2">
    <source>
        <dbReference type="SAM" id="Coils"/>
    </source>
</evidence>
<dbReference type="OrthoDB" id="2134857at2759"/>
<dbReference type="AlphaFoldDB" id="A0A024GPZ7"/>
<comment type="caution">
    <text evidence="4">The sequence shown here is derived from an EMBL/GenBank/DDBJ whole genome shotgun (WGS) entry which is preliminary data.</text>
</comment>
<dbReference type="InParanoid" id="A0A024GPZ7"/>
<feature type="domain" description="DUF4200" evidence="3">
    <location>
        <begin position="53"/>
        <end position="170"/>
    </location>
</feature>
<evidence type="ECO:0000256" key="1">
    <source>
        <dbReference type="ARBA" id="ARBA00023054"/>
    </source>
</evidence>
<proteinExistence type="predicted"/>
<protein>
    <recommendedName>
        <fullName evidence="3">DUF4200 domain-containing protein</fullName>
    </recommendedName>
</protein>
<dbReference type="PANTHER" id="PTHR21683">
    <property type="entry name" value="COILED-COIL DOMAIN-CONTAINING PROTEIN 42 LIKE-2-LIKE-RELATED"/>
    <property type="match status" value="1"/>
</dbReference>
<dbReference type="Proteomes" id="UP000053237">
    <property type="component" value="Unassembled WGS sequence"/>
</dbReference>
<evidence type="ECO:0000259" key="3">
    <source>
        <dbReference type="Pfam" id="PF13863"/>
    </source>
</evidence>
<dbReference type="InterPro" id="IPR025252">
    <property type="entry name" value="DUF4200"/>
</dbReference>
<keyword evidence="1 2" id="KW-0175">Coiled coil</keyword>
<dbReference type="GO" id="GO:0005856">
    <property type="term" value="C:cytoskeleton"/>
    <property type="evidence" value="ECO:0007669"/>
    <property type="project" value="UniProtKB-ARBA"/>
</dbReference>
<dbReference type="STRING" id="65357.A0A024GPZ7"/>
<feature type="coiled-coil region" evidence="2">
    <location>
        <begin position="200"/>
        <end position="252"/>
    </location>
</feature>
<reference evidence="4 5" key="1">
    <citation type="submission" date="2012-05" db="EMBL/GenBank/DDBJ databases">
        <title>Recombination and specialization in a pathogen metapopulation.</title>
        <authorList>
            <person name="Gardiner A."/>
            <person name="Kemen E."/>
            <person name="Schultz-Larsen T."/>
            <person name="MacLean D."/>
            <person name="Van Oosterhout C."/>
            <person name="Jones J.D.G."/>
        </authorList>
    </citation>
    <scope>NUCLEOTIDE SEQUENCE [LARGE SCALE GENOMIC DNA]</scope>
    <source>
        <strain evidence="4 5">Ac Nc2</strain>
    </source>
</reference>